<dbReference type="GO" id="GO:0005737">
    <property type="term" value="C:cytoplasm"/>
    <property type="evidence" value="ECO:0007669"/>
    <property type="project" value="TreeGrafter"/>
</dbReference>
<proteinExistence type="predicted"/>
<dbReference type="SMR" id="A0A482XBU7"/>
<reference evidence="1 2" key="1">
    <citation type="journal article" date="2017" name="Gigascience">
        <title>Genome sequence of the small brown planthopper, Laodelphax striatellus.</title>
        <authorList>
            <person name="Zhu J."/>
            <person name="Jiang F."/>
            <person name="Wang X."/>
            <person name="Yang P."/>
            <person name="Bao Y."/>
            <person name="Zhao W."/>
            <person name="Wang W."/>
            <person name="Lu H."/>
            <person name="Wang Q."/>
            <person name="Cui N."/>
            <person name="Li J."/>
            <person name="Chen X."/>
            <person name="Luo L."/>
            <person name="Yu J."/>
            <person name="Kang L."/>
            <person name="Cui F."/>
        </authorList>
    </citation>
    <scope>NUCLEOTIDE SEQUENCE [LARGE SCALE GENOMIC DNA]</scope>
    <source>
        <strain evidence="1">Lst14</strain>
    </source>
</reference>
<accession>A0A482XBU7</accession>
<evidence type="ECO:0008006" key="3">
    <source>
        <dbReference type="Google" id="ProtNLM"/>
    </source>
</evidence>
<evidence type="ECO:0000313" key="2">
    <source>
        <dbReference type="Proteomes" id="UP000291343"/>
    </source>
</evidence>
<dbReference type="PANTHER" id="PTHR10411">
    <property type="entry name" value="GROWTH ARREST AND DNA DAMAGE-INDUCIBLE PROTEIN GADD45"/>
    <property type="match status" value="1"/>
</dbReference>
<protein>
    <recommendedName>
        <fullName evidence="3">Ribosomal protein L7Ae/L30e/S12e/Gadd45 domain-containing protein</fullName>
    </recommendedName>
</protein>
<dbReference type="AlphaFoldDB" id="A0A482XBU7"/>
<dbReference type="GO" id="GO:0051726">
    <property type="term" value="P:regulation of cell cycle"/>
    <property type="evidence" value="ECO:0007669"/>
    <property type="project" value="InterPro"/>
</dbReference>
<sequence length="159" mass="18051">MALVYCERSCDIPDRQRLEAETPDVENRRIGKEVAAVLNGAIKEKRAICGLLAAIRQLELDPFRIACCLLPQHPGADRASHIHTILLQAFCYEQNIAIIQVDSQEKLKHYTSETDCSCVLILQPWSKEKDTLAEKQLLKRIRDFSTLHSIQPIFKLPAT</sequence>
<dbReference type="InterPro" id="IPR024824">
    <property type="entry name" value="GADD45"/>
</dbReference>
<dbReference type="EMBL" id="QKKF02014409">
    <property type="protein sequence ID" value="RZF42761.1"/>
    <property type="molecule type" value="Genomic_DNA"/>
</dbReference>
<dbReference type="InterPro" id="IPR029064">
    <property type="entry name" value="Ribosomal_eL30-like_sf"/>
</dbReference>
<dbReference type="GO" id="GO:0005634">
    <property type="term" value="C:nucleus"/>
    <property type="evidence" value="ECO:0007669"/>
    <property type="project" value="InterPro"/>
</dbReference>
<dbReference type="SUPFAM" id="SSF55315">
    <property type="entry name" value="L30e-like"/>
    <property type="match status" value="1"/>
</dbReference>
<comment type="caution">
    <text evidence="1">The sequence shown here is derived from an EMBL/GenBank/DDBJ whole genome shotgun (WGS) entry which is preliminary data.</text>
</comment>
<dbReference type="PANTHER" id="PTHR10411:SF8">
    <property type="entry name" value="FI09246P"/>
    <property type="match status" value="1"/>
</dbReference>
<dbReference type="FunCoup" id="A0A482XBU7">
    <property type="interactions" value="332"/>
</dbReference>
<organism evidence="1 2">
    <name type="scientific">Laodelphax striatellus</name>
    <name type="common">Small brown planthopper</name>
    <name type="synonym">Delphax striatella</name>
    <dbReference type="NCBI Taxonomy" id="195883"/>
    <lineage>
        <taxon>Eukaryota</taxon>
        <taxon>Metazoa</taxon>
        <taxon>Ecdysozoa</taxon>
        <taxon>Arthropoda</taxon>
        <taxon>Hexapoda</taxon>
        <taxon>Insecta</taxon>
        <taxon>Pterygota</taxon>
        <taxon>Neoptera</taxon>
        <taxon>Paraneoptera</taxon>
        <taxon>Hemiptera</taxon>
        <taxon>Auchenorrhyncha</taxon>
        <taxon>Fulgoroidea</taxon>
        <taxon>Delphacidae</taxon>
        <taxon>Criomorphinae</taxon>
        <taxon>Laodelphax</taxon>
    </lineage>
</organism>
<name>A0A482XBU7_LAOST</name>
<dbReference type="InParanoid" id="A0A482XBU7"/>
<keyword evidence="2" id="KW-1185">Reference proteome</keyword>
<dbReference type="Proteomes" id="UP000291343">
    <property type="component" value="Unassembled WGS sequence"/>
</dbReference>
<dbReference type="Gene3D" id="3.30.1330.30">
    <property type="match status" value="1"/>
</dbReference>
<dbReference type="OrthoDB" id="5976967at2759"/>
<gene>
    <name evidence="1" type="ORF">LSTR_LSTR013350</name>
</gene>
<evidence type="ECO:0000313" key="1">
    <source>
        <dbReference type="EMBL" id="RZF42761.1"/>
    </source>
</evidence>
<dbReference type="STRING" id="195883.A0A482XBU7"/>